<organism evidence="3 4">
    <name type="scientific">Mycosarcoma maydis</name>
    <name type="common">Corn smut fungus</name>
    <name type="synonym">Ustilago maydis</name>
    <dbReference type="NCBI Taxonomy" id="5270"/>
    <lineage>
        <taxon>Eukaryota</taxon>
        <taxon>Fungi</taxon>
        <taxon>Dikarya</taxon>
        <taxon>Basidiomycota</taxon>
        <taxon>Ustilaginomycotina</taxon>
        <taxon>Ustilaginomycetes</taxon>
        <taxon>Ustilaginales</taxon>
        <taxon>Ustilaginaceae</taxon>
        <taxon>Mycosarcoma</taxon>
    </lineage>
</organism>
<dbReference type="Proteomes" id="UP000000561">
    <property type="component" value="Chromosome 3"/>
</dbReference>
<dbReference type="OMA" id="WSHARST"/>
<dbReference type="RefSeq" id="XP_011387897.1">
    <property type="nucleotide sequence ID" value="XM_011389595.1"/>
</dbReference>
<name>A0A0D1E8W1_MYCMD</name>
<feature type="transmembrane region" description="Helical" evidence="1">
    <location>
        <begin position="151"/>
        <end position="170"/>
    </location>
</feature>
<dbReference type="OrthoDB" id="2560628at2759"/>
<evidence type="ECO:0000313" key="4">
    <source>
        <dbReference type="Proteomes" id="UP000000561"/>
    </source>
</evidence>
<proteinExistence type="predicted"/>
<dbReference type="VEuPathDB" id="FungiDB:UMAG_01983"/>
<sequence length="298" mass="32750">MTWPTQIIIDCVFIPLYATLLLLNLLSVVKHAHDRSGGLISLLLVTVLHLVGNVMLVVAYTKHNASATVVIWGSILQWVGLSPLISSVLAIWSHARSTLHPRDKWSTRVVRMMNLVNMVALVCLITGYTGTDFTDDHGVPLKKPHLAVQTKVGAVLYILLSFVLVLLVVLGLRHIRRGQQNAAIRPILLAASTLMLIRSAYAAYTTFSASLLVPRSIWTKLVLQYITELAALTALTCLPFLIKKTTPNAIQVSSFDVERDGTPLPAKPLQAWSPAQVEFQQYQPSQMPSSPPPPPPPH</sequence>
<dbReference type="EMBL" id="CM003142">
    <property type="protein sequence ID" value="KIS70835.1"/>
    <property type="molecule type" value="Genomic_DNA"/>
</dbReference>
<dbReference type="InParanoid" id="A0A0D1E8W1"/>
<feature type="domain" description="DUF7702" evidence="2">
    <location>
        <begin position="13"/>
        <end position="242"/>
    </location>
</feature>
<dbReference type="PANTHER" id="PTHR42109:SF2">
    <property type="entry name" value="INTEGRAL MEMBRANE PROTEIN"/>
    <property type="match status" value="1"/>
</dbReference>
<reference evidence="3 4" key="1">
    <citation type="journal article" date="2006" name="Nature">
        <title>Insights from the genome of the biotrophic fungal plant pathogen Ustilago maydis.</title>
        <authorList>
            <person name="Kamper J."/>
            <person name="Kahmann R."/>
            <person name="Bolker M."/>
            <person name="Ma L.J."/>
            <person name="Brefort T."/>
            <person name="Saville B.J."/>
            <person name="Banuett F."/>
            <person name="Kronstad J.W."/>
            <person name="Gold S.E."/>
            <person name="Muller O."/>
            <person name="Perlin M.H."/>
            <person name="Wosten H.A."/>
            <person name="de Vries R."/>
            <person name="Ruiz-Herrera J."/>
            <person name="Reynaga-Pena C.G."/>
            <person name="Snetselaar K."/>
            <person name="McCann M."/>
            <person name="Perez-Martin J."/>
            <person name="Feldbrugge M."/>
            <person name="Basse C.W."/>
            <person name="Steinberg G."/>
            <person name="Ibeas J.I."/>
            <person name="Holloman W."/>
            <person name="Guzman P."/>
            <person name="Farman M."/>
            <person name="Stajich J.E."/>
            <person name="Sentandreu R."/>
            <person name="Gonzalez-Prieto J.M."/>
            <person name="Kennell J.C."/>
            <person name="Molina L."/>
            <person name="Schirawski J."/>
            <person name="Mendoza-Mendoza A."/>
            <person name="Greilinger D."/>
            <person name="Munch K."/>
            <person name="Rossel N."/>
            <person name="Scherer M."/>
            <person name="Vranes M."/>
            <person name="Ladendorf O."/>
            <person name="Vincon V."/>
            <person name="Fuchs U."/>
            <person name="Sandrock B."/>
            <person name="Meng S."/>
            <person name="Ho E.C."/>
            <person name="Cahill M.J."/>
            <person name="Boyce K.J."/>
            <person name="Klose J."/>
            <person name="Klosterman S.J."/>
            <person name="Deelstra H.J."/>
            <person name="Ortiz-Castellanos L."/>
            <person name="Li W."/>
            <person name="Sanchez-Alonso P."/>
            <person name="Schreier P.H."/>
            <person name="Hauser-Hahn I."/>
            <person name="Vaupel M."/>
            <person name="Koopmann E."/>
            <person name="Friedrich G."/>
            <person name="Voss H."/>
            <person name="Schluter T."/>
            <person name="Margolis J."/>
            <person name="Platt D."/>
            <person name="Swimmer C."/>
            <person name="Gnirke A."/>
            <person name="Chen F."/>
            <person name="Vysotskaia V."/>
            <person name="Mannhaupt G."/>
            <person name="Guldener U."/>
            <person name="Munsterkotter M."/>
            <person name="Haase D."/>
            <person name="Oesterheld M."/>
            <person name="Mewes H.W."/>
            <person name="Mauceli E.W."/>
            <person name="DeCaprio D."/>
            <person name="Wade C.M."/>
            <person name="Butler J."/>
            <person name="Young S."/>
            <person name="Jaffe D.B."/>
            <person name="Calvo S."/>
            <person name="Nusbaum C."/>
            <person name="Galagan J."/>
            <person name="Birren B.W."/>
        </authorList>
    </citation>
    <scope>NUCLEOTIDE SEQUENCE [LARGE SCALE GENOMIC DNA]</scope>
    <source>
        <strain evidence="4">DSM 14603 / FGSC 9021 / UM521</strain>
    </source>
</reference>
<keyword evidence="4" id="KW-1185">Reference proteome</keyword>
<feature type="transmembrane region" description="Helical" evidence="1">
    <location>
        <begin position="6"/>
        <end position="26"/>
    </location>
</feature>
<dbReference type="AlphaFoldDB" id="A0A0D1E8W1"/>
<dbReference type="InterPro" id="IPR056119">
    <property type="entry name" value="DUF7702"/>
</dbReference>
<dbReference type="KEGG" id="uma:UMAG_01983"/>
<feature type="transmembrane region" description="Helical" evidence="1">
    <location>
        <begin position="71"/>
        <end position="92"/>
    </location>
</feature>
<feature type="transmembrane region" description="Helical" evidence="1">
    <location>
        <begin position="38"/>
        <end position="59"/>
    </location>
</feature>
<evidence type="ECO:0000256" key="1">
    <source>
        <dbReference type="SAM" id="Phobius"/>
    </source>
</evidence>
<feature type="transmembrane region" description="Helical" evidence="1">
    <location>
        <begin position="112"/>
        <end position="131"/>
    </location>
</feature>
<evidence type="ECO:0000313" key="3">
    <source>
        <dbReference type="EMBL" id="KIS70835.1"/>
    </source>
</evidence>
<feature type="transmembrane region" description="Helical" evidence="1">
    <location>
        <begin position="182"/>
        <end position="201"/>
    </location>
</feature>
<keyword evidence="1" id="KW-0472">Membrane</keyword>
<protein>
    <recommendedName>
        <fullName evidence="2">DUF7702 domain-containing protein</fullName>
    </recommendedName>
</protein>
<accession>A0A0D1E8W1</accession>
<dbReference type="Pfam" id="PF24800">
    <property type="entry name" value="DUF7702"/>
    <property type="match status" value="1"/>
</dbReference>
<feature type="transmembrane region" description="Helical" evidence="1">
    <location>
        <begin position="221"/>
        <end position="242"/>
    </location>
</feature>
<dbReference type="eggNOG" id="ENOG502SX0C">
    <property type="taxonomic scope" value="Eukaryota"/>
</dbReference>
<dbReference type="GeneID" id="23562843"/>
<dbReference type="GO" id="GO:0016020">
    <property type="term" value="C:membrane"/>
    <property type="evidence" value="ECO:0000318"/>
    <property type="project" value="GO_Central"/>
</dbReference>
<gene>
    <name evidence="3" type="ORF">UMAG_01983</name>
</gene>
<dbReference type="PANTHER" id="PTHR42109">
    <property type="entry name" value="UNPLACED GENOMIC SCAFFOLD UM_SCAF_CONTIG_1.265, WHOLE GENOME SHOTGUN SEQUENCE"/>
    <property type="match status" value="1"/>
</dbReference>
<keyword evidence="1" id="KW-1133">Transmembrane helix</keyword>
<keyword evidence="1" id="KW-0812">Transmembrane</keyword>
<evidence type="ECO:0000259" key="2">
    <source>
        <dbReference type="Pfam" id="PF24800"/>
    </source>
</evidence>